<protein>
    <submittedName>
        <fullName evidence="1">Uncharacterized protein</fullName>
    </submittedName>
</protein>
<name>A0A0A9E422_ARUDO</name>
<sequence>MPEPNLLKKWKTACWLDWCFTSTGQVLFHCAVTLSRSLANMGLSTKLSPRLQTMLTLLR</sequence>
<reference evidence="1" key="2">
    <citation type="journal article" date="2015" name="Data Brief">
        <title>Shoot transcriptome of the giant reed, Arundo donax.</title>
        <authorList>
            <person name="Barrero R.A."/>
            <person name="Guerrero F.D."/>
            <person name="Moolhuijzen P."/>
            <person name="Goolsby J.A."/>
            <person name="Tidwell J."/>
            <person name="Bellgard S.E."/>
            <person name="Bellgard M.I."/>
        </authorList>
    </citation>
    <scope>NUCLEOTIDE SEQUENCE</scope>
    <source>
        <tissue evidence="1">Shoot tissue taken approximately 20 cm above the soil surface</tissue>
    </source>
</reference>
<evidence type="ECO:0000313" key="1">
    <source>
        <dbReference type="EMBL" id="JAD94831.1"/>
    </source>
</evidence>
<reference evidence="1" key="1">
    <citation type="submission" date="2014-09" db="EMBL/GenBank/DDBJ databases">
        <authorList>
            <person name="Magalhaes I.L.F."/>
            <person name="Oliveira U."/>
            <person name="Santos F.R."/>
            <person name="Vidigal T.H.D.A."/>
            <person name="Brescovit A.D."/>
            <person name="Santos A.J."/>
        </authorList>
    </citation>
    <scope>NUCLEOTIDE SEQUENCE</scope>
    <source>
        <tissue evidence="1">Shoot tissue taken approximately 20 cm above the soil surface</tissue>
    </source>
</reference>
<proteinExistence type="predicted"/>
<dbReference type="EMBL" id="GBRH01203064">
    <property type="protein sequence ID" value="JAD94831.1"/>
    <property type="molecule type" value="Transcribed_RNA"/>
</dbReference>
<accession>A0A0A9E422</accession>
<organism evidence="1">
    <name type="scientific">Arundo donax</name>
    <name type="common">Giant reed</name>
    <name type="synonym">Donax arundinaceus</name>
    <dbReference type="NCBI Taxonomy" id="35708"/>
    <lineage>
        <taxon>Eukaryota</taxon>
        <taxon>Viridiplantae</taxon>
        <taxon>Streptophyta</taxon>
        <taxon>Embryophyta</taxon>
        <taxon>Tracheophyta</taxon>
        <taxon>Spermatophyta</taxon>
        <taxon>Magnoliopsida</taxon>
        <taxon>Liliopsida</taxon>
        <taxon>Poales</taxon>
        <taxon>Poaceae</taxon>
        <taxon>PACMAD clade</taxon>
        <taxon>Arundinoideae</taxon>
        <taxon>Arundineae</taxon>
        <taxon>Arundo</taxon>
    </lineage>
</organism>
<dbReference type="AlphaFoldDB" id="A0A0A9E422"/>